<feature type="domain" description="XdhC Rossmann" evidence="2">
    <location>
        <begin position="207"/>
        <end position="352"/>
    </location>
</feature>
<feature type="domain" description="XdhC- CoxI" evidence="1">
    <location>
        <begin position="20"/>
        <end position="81"/>
    </location>
</feature>
<protein>
    <submittedName>
        <fullName evidence="3">XdhC/CoxI family protein</fullName>
    </submittedName>
</protein>
<dbReference type="InterPro" id="IPR027051">
    <property type="entry name" value="XdhC_Rossmann_dom"/>
</dbReference>
<dbReference type="Pfam" id="PF13478">
    <property type="entry name" value="XdhC_C"/>
    <property type="match status" value="1"/>
</dbReference>
<accession>A0ABQ1VA75</accession>
<dbReference type="Gene3D" id="3.40.50.720">
    <property type="entry name" value="NAD(P)-binding Rossmann-like Domain"/>
    <property type="match status" value="1"/>
</dbReference>
<dbReference type="PANTHER" id="PTHR30388:SF6">
    <property type="entry name" value="XANTHINE DEHYDROGENASE SUBUNIT A-RELATED"/>
    <property type="match status" value="1"/>
</dbReference>
<sequence>MRELEHIYLAYKKAKNNRLNCVLATVVHVEGSSYRRAGARMLVDELGQMTGAISGGCLEGDALRKSLHALHQNRNKLITYDTSDESDAIVGAQLGCNGIIQILFEPIDYNNPENPVELLKEVLQNNNNSVLVSLFNLQKNQVQIGTSLLFNIGGKTLGDGRSTEFLQKIKSDAKFALSAHKSCFRTYRSKKGELQAFFQFVPQPIHLVIVGAGNDAQILASMADSLGWNISVIDGRATHANKERFLGSCQVVVTEPEKALEALDINDNTVFVLMTHNYKYDLAILELLLLRESLLYIGILGPKKKYKRMLEDMAEKGIHPSAEQKNRIYAPIGLDLNSETPAEIALSILSEIQKVFCDSSADHLRDKLNRIHVDEPSEFQLVQLENQ</sequence>
<gene>
    <name evidence="3" type="ORF">GCM10011339_34720</name>
</gene>
<keyword evidence="4" id="KW-1185">Reference proteome</keyword>
<evidence type="ECO:0000313" key="3">
    <source>
        <dbReference type="EMBL" id="GGF43256.1"/>
    </source>
</evidence>
<proteinExistence type="predicted"/>
<dbReference type="EMBL" id="BMIU01000020">
    <property type="protein sequence ID" value="GGF43256.1"/>
    <property type="molecule type" value="Genomic_DNA"/>
</dbReference>
<reference evidence="4" key="1">
    <citation type="journal article" date="2019" name="Int. J. Syst. Evol. Microbiol.">
        <title>The Global Catalogue of Microorganisms (GCM) 10K type strain sequencing project: providing services to taxonomists for standard genome sequencing and annotation.</title>
        <authorList>
            <consortium name="The Broad Institute Genomics Platform"/>
            <consortium name="The Broad Institute Genome Sequencing Center for Infectious Disease"/>
            <person name="Wu L."/>
            <person name="Ma J."/>
        </authorList>
    </citation>
    <scope>NUCLEOTIDE SEQUENCE [LARGE SCALE GENOMIC DNA]</scope>
    <source>
        <strain evidence="4">CGMCC 1.15407</strain>
    </source>
</reference>
<dbReference type="Proteomes" id="UP000647339">
    <property type="component" value="Unassembled WGS sequence"/>
</dbReference>
<dbReference type="PANTHER" id="PTHR30388">
    <property type="entry name" value="ALDEHYDE OXIDOREDUCTASE MOLYBDENUM COFACTOR ASSEMBLY PROTEIN"/>
    <property type="match status" value="1"/>
</dbReference>
<dbReference type="InterPro" id="IPR052698">
    <property type="entry name" value="MoCofactor_Util/Proc"/>
</dbReference>
<dbReference type="RefSeq" id="WP_137404675.1">
    <property type="nucleotide sequence ID" value="NZ_BMIU01000020.1"/>
</dbReference>
<dbReference type="InterPro" id="IPR003777">
    <property type="entry name" value="XdhC_CoxI"/>
</dbReference>
<dbReference type="Pfam" id="PF02625">
    <property type="entry name" value="XdhC_CoxI"/>
    <property type="match status" value="1"/>
</dbReference>
<evidence type="ECO:0000259" key="1">
    <source>
        <dbReference type="Pfam" id="PF02625"/>
    </source>
</evidence>
<comment type="caution">
    <text evidence="3">The sequence shown here is derived from an EMBL/GenBank/DDBJ whole genome shotgun (WGS) entry which is preliminary data.</text>
</comment>
<evidence type="ECO:0000259" key="2">
    <source>
        <dbReference type="Pfam" id="PF13478"/>
    </source>
</evidence>
<name>A0ABQ1VA75_9BACT</name>
<evidence type="ECO:0000313" key="4">
    <source>
        <dbReference type="Proteomes" id="UP000647339"/>
    </source>
</evidence>
<organism evidence="3 4">
    <name type="scientific">Echinicola rosea</name>
    <dbReference type="NCBI Taxonomy" id="1807691"/>
    <lineage>
        <taxon>Bacteria</taxon>
        <taxon>Pseudomonadati</taxon>
        <taxon>Bacteroidota</taxon>
        <taxon>Cytophagia</taxon>
        <taxon>Cytophagales</taxon>
        <taxon>Cyclobacteriaceae</taxon>
        <taxon>Echinicola</taxon>
    </lineage>
</organism>